<keyword evidence="7" id="KW-1185">Reference proteome</keyword>
<evidence type="ECO:0000313" key="6">
    <source>
        <dbReference type="EMBL" id="MFD1237114.1"/>
    </source>
</evidence>
<dbReference type="InterPro" id="IPR036661">
    <property type="entry name" value="Luciferase-like_sf"/>
</dbReference>
<reference evidence="7" key="1">
    <citation type="journal article" date="2019" name="Int. J. Syst. Evol. Microbiol.">
        <title>The Global Catalogue of Microorganisms (GCM) 10K type strain sequencing project: providing services to taxonomists for standard genome sequencing and annotation.</title>
        <authorList>
            <consortium name="The Broad Institute Genomics Platform"/>
            <consortium name="The Broad Institute Genome Sequencing Center for Infectious Disease"/>
            <person name="Wu L."/>
            <person name="Ma J."/>
        </authorList>
    </citation>
    <scope>NUCLEOTIDE SEQUENCE [LARGE SCALE GENOMIC DNA]</scope>
    <source>
        <strain evidence="7">CCUG 49018</strain>
    </source>
</reference>
<dbReference type="PANTHER" id="PTHR30137:SF16">
    <property type="entry name" value="BLL0895 PROTEIN"/>
    <property type="match status" value="1"/>
</dbReference>
<dbReference type="Pfam" id="PF00296">
    <property type="entry name" value="Bac_luciferase"/>
    <property type="match status" value="1"/>
</dbReference>
<gene>
    <name evidence="6" type="ORF">ACFQ34_27830</name>
</gene>
<proteinExistence type="inferred from homology"/>
<evidence type="ECO:0000313" key="7">
    <source>
        <dbReference type="Proteomes" id="UP001597182"/>
    </source>
</evidence>
<evidence type="ECO:0000256" key="2">
    <source>
        <dbReference type="ARBA" id="ARBA00022630"/>
    </source>
</evidence>
<dbReference type="SUPFAM" id="SSF51679">
    <property type="entry name" value="Bacterial luciferase-like"/>
    <property type="match status" value="1"/>
</dbReference>
<dbReference type="PANTHER" id="PTHR30137">
    <property type="entry name" value="LUCIFERASE-LIKE MONOOXYGENASE"/>
    <property type="match status" value="1"/>
</dbReference>
<evidence type="ECO:0000259" key="5">
    <source>
        <dbReference type="Pfam" id="PF00296"/>
    </source>
</evidence>
<keyword evidence="3" id="KW-0560">Oxidoreductase</keyword>
<evidence type="ECO:0000256" key="4">
    <source>
        <dbReference type="ARBA" id="ARBA00023033"/>
    </source>
</evidence>
<evidence type="ECO:0000256" key="1">
    <source>
        <dbReference type="ARBA" id="ARBA00010426"/>
    </source>
</evidence>
<sequence length="399" mass="44276">MPATPVVNKLRFGIFMPPFNSPPTQNATTSLQRDVETIQLLDRLGYDEAWIGEHHSAGTEIIADPLTFIAHVGALTRHIKLGTGVVSLPYHHPLWIADRAILVDHLLRGRLMLGVGPGSLPTDAAMVGLEPAQLRPALGEDLDVLLRLLRTDERVTHRTDRYQVVEARTQLAPYSDPCFEIAVAATASPAGPILAGTHGLSLLSIGATTREGFDVLAHHWNVVEAEAAKHGRTTDRSRWRLVGPMHIAETKEQAIEDVRYGFDKFCEYTQRTLALPTFRAEGDTFEERVAWINETGLGVIGTPDEAITQIQRLMDQSDGGFGCYMMMQHDWANWEATQRHYELFARHVMPAFQPSQRRLLAAEEWARSRHGELDAKNGAAIQAWADKYAAEKTEAAGQA</sequence>
<comment type="caution">
    <text evidence="6">The sequence shown here is derived from an EMBL/GenBank/DDBJ whole genome shotgun (WGS) entry which is preliminary data.</text>
</comment>
<comment type="similarity">
    <text evidence="1">Belongs to the bacterial luciferase oxidoreductase family.</text>
</comment>
<organism evidence="6 7">
    <name type="scientific">Pseudonocardia benzenivorans</name>
    <dbReference type="NCBI Taxonomy" id="228005"/>
    <lineage>
        <taxon>Bacteria</taxon>
        <taxon>Bacillati</taxon>
        <taxon>Actinomycetota</taxon>
        <taxon>Actinomycetes</taxon>
        <taxon>Pseudonocardiales</taxon>
        <taxon>Pseudonocardiaceae</taxon>
        <taxon>Pseudonocardia</taxon>
    </lineage>
</organism>
<dbReference type="InterPro" id="IPR050766">
    <property type="entry name" value="Bact_Lucif_Oxidored"/>
</dbReference>
<dbReference type="Proteomes" id="UP001597182">
    <property type="component" value="Unassembled WGS sequence"/>
</dbReference>
<name>A0ABW3VPJ1_9PSEU</name>
<dbReference type="EMBL" id="JBHTMB010000269">
    <property type="protein sequence ID" value="MFD1237114.1"/>
    <property type="molecule type" value="Genomic_DNA"/>
</dbReference>
<protein>
    <submittedName>
        <fullName evidence="6">LLM class flavin-dependent oxidoreductase</fullName>
    </submittedName>
</protein>
<keyword evidence="4" id="KW-0503">Monooxygenase</keyword>
<evidence type="ECO:0000256" key="3">
    <source>
        <dbReference type="ARBA" id="ARBA00023002"/>
    </source>
</evidence>
<dbReference type="RefSeq" id="WP_013677169.1">
    <property type="nucleotide sequence ID" value="NZ_BAABKS010000053.1"/>
</dbReference>
<dbReference type="Gene3D" id="3.20.20.30">
    <property type="entry name" value="Luciferase-like domain"/>
    <property type="match status" value="1"/>
</dbReference>
<feature type="domain" description="Luciferase-like" evidence="5">
    <location>
        <begin position="11"/>
        <end position="313"/>
    </location>
</feature>
<dbReference type="InterPro" id="IPR011251">
    <property type="entry name" value="Luciferase-like_dom"/>
</dbReference>
<keyword evidence="2" id="KW-0285">Flavoprotein</keyword>
<accession>A0ABW3VPJ1</accession>